<organism evidence="3">
    <name type="scientific">Castor canadensis</name>
    <name type="common">American beaver</name>
    <dbReference type="NCBI Taxonomy" id="51338"/>
    <lineage>
        <taxon>Eukaryota</taxon>
        <taxon>Metazoa</taxon>
        <taxon>Chordata</taxon>
        <taxon>Craniata</taxon>
        <taxon>Vertebrata</taxon>
        <taxon>Euteleostomi</taxon>
        <taxon>Mammalia</taxon>
        <taxon>Eutheria</taxon>
        <taxon>Euarchontoglires</taxon>
        <taxon>Glires</taxon>
        <taxon>Rodentia</taxon>
        <taxon>Castorimorpha</taxon>
        <taxon>Castoridae</taxon>
        <taxon>Castor</taxon>
    </lineage>
</organism>
<accession>A0A8C0W124</accession>
<evidence type="ECO:0000259" key="2">
    <source>
        <dbReference type="Pfam" id="PF14914"/>
    </source>
</evidence>
<name>A0A8C0W124_CASCN</name>
<dbReference type="PANTHER" id="PTHR23045:SF9">
    <property type="entry name" value="LEUCINE RICH REPEAT CONTAINING 37A-RELATED"/>
    <property type="match status" value="1"/>
</dbReference>
<dbReference type="Pfam" id="PF14914">
    <property type="entry name" value="LRRC37AB_C"/>
    <property type="match status" value="1"/>
</dbReference>
<dbReference type="InterPro" id="IPR029423">
    <property type="entry name" value="LRRC37AB_C"/>
</dbReference>
<protein>
    <recommendedName>
        <fullName evidence="2">LRRC37A/B like protein 1 C-terminal domain-containing protein</fullName>
    </recommendedName>
</protein>
<proteinExistence type="predicted"/>
<dbReference type="PANTHER" id="PTHR23045">
    <property type="entry name" value="LEUCINE-RICH REPEAT-CONTAINING PROTEIN 37A"/>
    <property type="match status" value="1"/>
</dbReference>
<evidence type="ECO:0000313" key="3">
    <source>
        <dbReference type="Ensembl" id="ENSCCNP00000002242.1"/>
    </source>
</evidence>
<feature type="region of interest" description="Disordered" evidence="1">
    <location>
        <begin position="256"/>
        <end position="276"/>
    </location>
</feature>
<feature type="region of interest" description="Disordered" evidence="1">
    <location>
        <begin position="356"/>
        <end position="377"/>
    </location>
</feature>
<dbReference type="Ensembl" id="ENSCCNT00000002999.1">
    <property type="protein sequence ID" value="ENSCCNP00000002242.1"/>
    <property type="gene ID" value="ENSCCNG00000002466.1"/>
</dbReference>
<dbReference type="AlphaFoldDB" id="A0A8C0W124"/>
<reference evidence="3" key="1">
    <citation type="submission" date="2023-09" db="UniProtKB">
        <authorList>
            <consortium name="Ensembl"/>
        </authorList>
    </citation>
    <scope>IDENTIFICATION</scope>
</reference>
<sequence>MACCLCQFKYNIEFVCKTVKLHCDNECLTNTIHCVEEASIGNTEGKFMKVLQTRKKSTSTELTIEPERGYEDQNSVSFSGFINEQPAFNDESDLISALNYILPFFSQGNLEEAESKLLPFIKLLFSNENSLAESAEKRLQRVNRVLKGPKGTQKRPFKEVRKQSIWEKQSAPPLVETIALEQLHMVQEPRISEEFTFQTEPSLTKEQKATVSSLLIPYSVSTTAKPLPEVRNKAKDLTYTMFVLEDANARVRNMQASKPSTNDQKNHLHQTGSHVLHRIPKSRKKKSHLNVLLAHRPPFSAVRNLISSPSRRSFSSLRDLSSQNNPFSELNVFSEPVIEDTPIQKQTEGSALMANTDEPEDTLSEATNQENAADADSSVGAFDEIPTVKQTSEIHWEYPSMGTDSPTKDVLSTLVPLADHLLSKLIQQLPSLIPNSDVRALLSRMIRTLGIDCSDPDVQAVCSKFILRTGYLMKVLSTQQEASTSRTDWDTDQWKTKDYISDNTDVQSKQKGQESSEVSKSFRIYLKIVFTVVDNHDCAFFQKQIYSHRRTTEDDREGSSR</sequence>
<feature type="domain" description="LRRC37A/B like protein 1 C-terminal" evidence="2">
    <location>
        <begin position="419"/>
        <end position="522"/>
    </location>
</feature>
<evidence type="ECO:0000256" key="1">
    <source>
        <dbReference type="SAM" id="MobiDB-lite"/>
    </source>
</evidence>
<dbReference type="InterPro" id="IPR015753">
    <property type="entry name" value="LRRC37"/>
</dbReference>
<feature type="compositionally biased region" description="Polar residues" evidence="1">
    <location>
        <begin position="256"/>
        <end position="273"/>
    </location>
</feature>